<accession>A0A7U2ICV5</accession>
<gene>
    <name evidence="1" type="ORF">JI435_308620</name>
</gene>
<keyword evidence="2" id="KW-1185">Reference proteome</keyword>
<dbReference type="VEuPathDB" id="FungiDB:JI435_308620"/>
<evidence type="ECO:0000313" key="2">
    <source>
        <dbReference type="Proteomes" id="UP000663193"/>
    </source>
</evidence>
<dbReference type="Proteomes" id="UP000663193">
    <property type="component" value="Chromosome 22"/>
</dbReference>
<protein>
    <submittedName>
        <fullName evidence="1">Uncharacterized protein</fullName>
    </submittedName>
</protein>
<reference evidence="2" key="1">
    <citation type="journal article" date="2021" name="BMC Genomics">
        <title>Chromosome-level genome assembly and manually-curated proteome of model necrotroph Parastagonospora nodorum Sn15 reveals a genome-wide trove of candidate effector homologs, and redundancy of virulence-related functions within an accessory chromosome.</title>
        <authorList>
            <person name="Bertazzoni S."/>
            <person name="Jones D.A.B."/>
            <person name="Phan H.T."/>
            <person name="Tan K.-C."/>
            <person name="Hane J.K."/>
        </authorList>
    </citation>
    <scope>NUCLEOTIDE SEQUENCE [LARGE SCALE GENOMIC DNA]</scope>
    <source>
        <strain evidence="2">SN15 / ATCC MYA-4574 / FGSC 10173)</strain>
    </source>
</reference>
<evidence type="ECO:0000313" key="1">
    <source>
        <dbReference type="EMBL" id="QRD07549.1"/>
    </source>
</evidence>
<name>A0A7U2ICV5_PHANO</name>
<dbReference type="AlphaFoldDB" id="A0A7U2ICV5"/>
<proteinExistence type="predicted"/>
<sequence length="114" mass="12869">MVSLSASRCLQRSSISFTLDNTPGMTLWYIDEVLIYEWIEVRSFPPQHPGSAEQGYRAGGTHVFPPFEKTLAYIDCMRIMIGIVSSSFRNSSLRQTIFCTLVVATKGRECLKRA</sequence>
<dbReference type="EMBL" id="CP069044">
    <property type="protein sequence ID" value="QRD07549.1"/>
    <property type="molecule type" value="Genomic_DNA"/>
</dbReference>
<organism evidence="1 2">
    <name type="scientific">Phaeosphaeria nodorum (strain SN15 / ATCC MYA-4574 / FGSC 10173)</name>
    <name type="common">Glume blotch fungus</name>
    <name type="synonym">Parastagonospora nodorum</name>
    <dbReference type="NCBI Taxonomy" id="321614"/>
    <lineage>
        <taxon>Eukaryota</taxon>
        <taxon>Fungi</taxon>
        <taxon>Dikarya</taxon>
        <taxon>Ascomycota</taxon>
        <taxon>Pezizomycotina</taxon>
        <taxon>Dothideomycetes</taxon>
        <taxon>Pleosporomycetidae</taxon>
        <taxon>Pleosporales</taxon>
        <taxon>Pleosporineae</taxon>
        <taxon>Phaeosphaeriaceae</taxon>
        <taxon>Parastagonospora</taxon>
    </lineage>
</organism>